<name>A0ABQ8TSJ0_PERAM</name>
<organism evidence="1 2">
    <name type="scientific">Periplaneta americana</name>
    <name type="common">American cockroach</name>
    <name type="synonym">Blatta americana</name>
    <dbReference type="NCBI Taxonomy" id="6978"/>
    <lineage>
        <taxon>Eukaryota</taxon>
        <taxon>Metazoa</taxon>
        <taxon>Ecdysozoa</taxon>
        <taxon>Arthropoda</taxon>
        <taxon>Hexapoda</taxon>
        <taxon>Insecta</taxon>
        <taxon>Pterygota</taxon>
        <taxon>Neoptera</taxon>
        <taxon>Polyneoptera</taxon>
        <taxon>Dictyoptera</taxon>
        <taxon>Blattodea</taxon>
        <taxon>Blattoidea</taxon>
        <taxon>Blattidae</taxon>
        <taxon>Blattinae</taxon>
        <taxon>Periplaneta</taxon>
    </lineage>
</organism>
<accession>A0ABQ8TSJ0</accession>
<evidence type="ECO:0000313" key="1">
    <source>
        <dbReference type="EMBL" id="KAJ4449637.1"/>
    </source>
</evidence>
<evidence type="ECO:0000313" key="2">
    <source>
        <dbReference type="Proteomes" id="UP001148838"/>
    </source>
</evidence>
<dbReference type="EMBL" id="JAJSOF020000003">
    <property type="protein sequence ID" value="KAJ4449637.1"/>
    <property type="molecule type" value="Genomic_DNA"/>
</dbReference>
<dbReference type="Proteomes" id="UP001148838">
    <property type="component" value="Unassembled WGS sequence"/>
</dbReference>
<reference evidence="1 2" key="1">
    <citation type="journal article" date="2022" name="Allergy">
        <title>Genome assembly and annotation of Periplaneta americana reveal a comprehensive cockroach allergen profile.</title>
        <authorList>
            <person name="Wang L."/>
            <person name="Xiong Q."/>
            <person name="Saelim N."/>
            <person name="Wang L."/>
            <person name="Nong W."/>
            <person name="Wan A.T."/>
            <person name="Shi M."/>
            <person name="Liu X."/>
            <person name="Cao Q."/>
            <person name="Hui J.H.L."/>
            <person name="Sookrung N."/>
            <person name="Leung T.F."/>
            <person name="Tungtrongchitr A."/>
            <person name="Tsui S.K.W."/>
        </authorList>
    </citation>
    <scope>NUCLEOTIDE SEQUENCE [LARGE SCALE GENOMIC DNA]</scope>
    <source>
        <strain evidence="1">PWHHKU_190912</strain>
    </source>
</reference>
<sequence>MLGNSRCIHCGCAFRRAENESKLTTKQARQVNRYFIIRTRICPKSPNENQSLMIFSVNNACFTITKTHYIVLIIDLVRFLEFSIQALNDTFNIKSDFTEYIKCNGYSSKEIICCGATITLSDNVMDLISQTFRNNYSTFSILEIVSFDISKIRLVLSLMLD</sequence>
<proteinExistence type="predicted"/>
<gene>
    <name evidence="1" type="ORF">ANN_01041</name>
</gene>
<protein>
    <submittedName>
        <fullName evidence="1">Uncharacterized protein</fullName>
    </submittedName>
</protein>
<keyword evidence="2" id="KW-1185">Reference proteome</keyword>
<comment type="caution">
    <text evidence="1">The sequence shown here is derived from an EMBL/GenBank/DDBJ whole genome shotgun (WGS) entry which is preliminary data.</text>
</comment>